<dbReference type="Pfam" id="PF00622">
    <property type="entry name" value="SPRY"/>
    <property type="match status" value="1"/>
</dbReference>
<dbReference type="EMBL" id="JAEPRC010000471">
    <property type="protein sequence ID" value="KAG2196563.1"/>
    <property type="molecule type" value="Genomic_DNA"/>
</dbReference>
<dbReference type="InterPro" id="IPR013320">
    <property type="entry name" value="ConA-like_dom_sf"/>
</dbReference>
<keyword evidence="5" id="KW-1185">Reference proteome</keyword>
<evidence type="ECO:0000259" key="2">
    <source>
        <dbReference type="PROSITE" id="PS50188"/>
    </source>
</evidence>
<dbReference type="InterPro" id="IPR013144">
    <property type="entry name" value="CRA_dom"/>
</dbReference>
<dbReference type="Pfam" id="PF10607">
    <property type="entry name" value="CTLH"/>
    <property type="match status" value="2"/>
</dbReference>
<gene>
    <name evidence="4" type="ORF">INT46_009543</name>
</gene>
<dbReference type="SMART" id="SM00757">
    <property type="entry name" value="CRA"/>
    <property type="match status" value="1"/>
</dbReference>
<evidence type="ECO:0000313" key="4">
    <source>
        <dbReference type="EMBL" id="KAG2196563.1"/>
    </source>
</evidence>
<proteinExistence type="predicted"/>
<dbReference type="SUPFAM" id="SSF49899">
    <property type="entry name" value="Concanavalin A-like lectins/glucanases"/>
    <property type="match status" value="1"/>
</dbReference>
<feature type="domain" description="CTLH" evidence="3">
    <location>
        <begin position="372"/>
        <end position="422"/>
    </location>
</feature>
<reference evidence="4" key="1">
    <citation type="submission" date="2020-12" db="EMBL/GenBank/DDBJ databases">
        <title>Metabolic potential, ecology and presence of endohyphal bacteria is reflected in genomic diversity of Mucoromycotina.</title>
        <authorList>
            <person name="Muszewska A."/>
            <person name="Okrasinska A."/>
            <person name="Steczkiewicz K."/>
            <person name="Drgas O."/>
            <person name="Orlowska M."/>
            <person name="Perlinska-Lenart U."/>
            <person name="Aleksandrzak-Piekarczyk T."/>
            <person name="Szatraj K."/>
            <person name="Zielenkiewicz U."/>
            <person name="Pilsyk S."/>
            <person name="Malc E."/>
            <person name="Mieczkowski P."/>
            <person name="Kruszewska J.S."/>
            <person name="Biernat P."/>
            <person name="Pawlowska J."/>
        </authorList>
    </citation>
    <scope>NUCLEOTIDE SEQUENCE</scope>
    <source>
        <strain evidence="4">CBS 226.32</strain>
    </source>
</reference>
<dbReference type="AlphaFoldDB" id="A0A8H7QPS4"/>
<feature type="compositionally biased region" description="Polar residues" evidence="1">
    <location>
        <begin position="523"/>
        <end position="537"/>
    </location>
</feature>
<evidence type="ECO:0000259" key="3">
    <source>
        <dbReference type="PROSITE" id="PS50897"/>
    </source>
</evidence>
<dbReference type="PROSITE" id="PS50188">
    <property type="entry name" value="B302_SPRY"/>
    <property type="match status" value="1"/>
</dbReference>
<dbReference type="SMART" id="SM00668">
    <property type="entry name" value="CTLH"/>
    <property type="match status" value="1"/>
</dbReference>
<feature type="domain" description="B30.2/SPRY" evidence="2">
    <location>
        <begin position="87"/>
        <end position="282"/>
    </location>
</feature>
<dbReference type="InterPro" id="IPR006595">
    <property type="entry name" value="CTLH_C"/>
</dbReference>
<dbReference type="InterPro" id="IPR024964">
    <property type="entry name" value="CTLH/CRA"/>
</dbReference>
<accession>A0A8H7QPS4</accession>
<name>A0A8H7QPS4_9FUNG</name>
<dbReference type="SMART" id="SM00449">
    <property type="entry name" value="SPRY"/>
    <property type="match status" value="1"/>
</dbReference>
<evidence type="ECO:0000256" key="1">
    <source>
        <dbReference type="SAM" id="MobiDB-lite"/>
    </source>
</evidence>
<dbReference type="InterPro" id="IPR050618">
    <property type="entry name" value="Ubq-SigPath_Reg"/>
</dbReference>
<dbReference type="Gene3D" id="2.60.120.920">
    <property type="match status" value="1"/>
</dbReference>
<evidence type="ECO:0000313" key="5">
    <source>
        <dbReference type="Proteomes" id="UP000650833"/>
    </source>
</evidence>
<organism evidence="4 5">
    <name type="scientific">Mucor plumbeus</name>
    <dbReference type="NCBI Taxonomy" id="97098"/>
    <lineage>
        <taxon>Eukaryota</taxon>
        <taxon>Fungi</taxon>
        <taxon>Fungi incertae sedis</taxon>
        <taxon>Mucoromycota</taxon>
        <taxon>Mucoromycotina</taxon>
        <taxon>Mucoromycetes</taxon>
        <taxon>Mucorales</taxon>
        <taxon>Mucorineae</taxon>
        <taxon>Mucoraceae</taxon>
        <taxon>Mucor</taxon>
    </lineage>
</organism>
<evidence type="ECO:0008006" key="6">
    <source>
        <dbReference type="Google" id="ProtNLM"/>
    </source>
</evidence>
<dbReference type="InterPro" id="IPR043136">
    <property type="entry name" value="B30.2/SPRY_sf"/>
</dbReference>
<feature type="region of interest" description="Disordered" evidence="1">
    <location>
        <begin position="505"/>
        <end position="537"/>
    </location>
</feature>
<dbReference type="OrthoDB" id="25503at2759"/>
<dbReference type="Proteomes" id="UP000650833">
    <property type="component" value="Unassembled WGS sequence"/>
</dbReference>
<dbReference type="InterPro" id="IPR003877">
    <property type="entry name" value="SPRY_dom"/>
</dbReference>
<comment type="caution">
    <text evidence="4">The sequence shown here is derived from an EMBL/GenBank/DDBJ whole genome shotgun (WGS) entry which is preliminary data.</text>
</comment>
<dbReference type="PANTHER" id="PTHR12864">
    <property type="entry name" value="RAN BINDING PROTEIN 9-RELATED"/>
    <property type="match status" value="1"/>
</dbReference>
<protein>
    <recommendedName>
        <fullName evidence="6">Ran-binding protein 9</fullName>
    </recommendedName>
</protein>
<dbReference type="InterPro" id="IPR001870">
    <property type="entry name" value="B30.2/SPRY"/>
</dbReference>
<dbReference type="PROSITE" id="PS50897">
    <property type="entry name" value="CTLH"/>
    <property type="match status" value="1"/>
</dbReference>
<sequence length="658" mass="74027">MTQFISTTTTTSTTYSSAFPPLQAFPWTFHKQSSFHHALPTSSVPSTPSTPLTFFTALAPPKYPAYLKQTSYANLVTDQYHYLQQKKKDNNDDYNKDLVEIDLRLPQYWNISDKSRHLQVGLNGYDLTFYANIPGPGKKEHTEAASIRTNFPMRPQCGIYYYEINVISMGNDGLFAIGFCNSTHTLDKLPGTSQGSFGYHGQNGQIYKKNSKGKSYGPSFASGDVIGCGINFFNNTAFYTKNGVSLGCAFDSIDASSNLLYPCVGLSTQNEKISANFGQEKFSFDIAQYIKDQQRMSINQVCDVHVEESPKNKYKSDTKAQIDQMVLSYLIHQGYIGTANAMKKNIEYVGNMKQEIPVNNSNNIDQDTRSSIRKSLMTGHVDMAIEKTETMYPNLLNNNPDLLFQLKIRKYLDILIDDHHEPSFIQSLCSSDLNNSDTDDDTMSVHSGRSRTLSFSSNDLQHQVLYEEQPATFGHYNSPIVSPPLPVVASGRRLSWAAIAASPSSDLHLEEPQHTNGRRRRLSSVSNNGRRNSHSSLFLNEEDENPKTMTTARKAMNYGQQLQEEYQHTKYWNQLMELFTLLSFADPKSSPMGYLLDTSRRDLDASDLNNAIQAYQHHAIKSNLELVFKQAIVTSKELALSGHGKASLMHIQNHFMSN</sequence>